<evidence type="ECO:0000313" key="2">
    <source>
        <dbReference type="EMBL" id="GBP11554.1"/>
    </source>
</evidence>
<comment type="caution">
    <text evidence="2">The sequence shown here is derived from an EMBL/GenBank/DDBJ whole genome shotgun (WGS) entry which is preliminary data.</text>
</comment>
<dbReference type="Proteomes" id="UP000299102">
    <property type="component" value="Unassembled WGS sequence"/>
</dbReference>
<dbReference type="OrthoDB" id="7451578at2759"/>
<feature type="compositionally biased region" description="Low complexity" evidence="1">
    <location>
        <begin position="12"/>
        <end position="22"/>
    </location>
</feature>
<feature type="region of interest" description="Disordered" evidence="1">
    <location>
        <begin position="1"/>
        <end position="34"/>
    </location>
</feature>
<organism evidence="2 3">
    <name type="scientific">Eumeta variegata</name>
    <name type="common">Bagworm moth</name>
    <name type="synonym">Eumeta japonica</name>
    <dbReference type="NCBI Taxonomy" id="151549"/>
    <lineage>
        <taxon>Eukaryota</taxon>
        <taxon>Metazoa</taxon>
        <taxon>Ecdysozoa</taxon>
        <taxon>Arthropoda</taxon>
        <taxon>Hexapoda</taxon>
        <taxon>Insecta</taxon>
        <taxon>Pterygota</taxon>
        <taxon>Neoptera</taxon>
        <taxon>Endopterygota</taxon>
        <taxon>Lepidoptera</taxon>
        <taxon>Glossata</taxon>
        <taxon>Ditrysia</taxon>
        <taxon>Tineoidea</taxon>
        <taxon>Psychidae</taxon>
        <taxon>Oiketicinae</taxon>
        <taxon>Eumeta</taxon>
    </lineage>
</organism>
<gene>
    <name evidence="2" type="ORF">EVAR_77703_1</name>
</gene>
<protein>
    <submittedName>
        <fullName evidence="2">Uncharacterized protein</fullName>
    </submittedName>
</protein>
<name>A0A4C1TBP0_EUMVA</name>
<sequence length="87" mass="9115">MEGPGEEAGRNAAPAPLAPAAPQNGSNKIIGRNVNGTKETRSACGVLGTQPAPGANLSFCAPPALRRRRAFLARRRELVHNVRAGFE</sequence>
<evidence type="ECO:0000313" key="3">
    <source>
        <dbReference type="Proteomes" id="UP000299102"/>
    </source>
</evidence>
<keyword evidence="3" id="KW-1185">Reference proteome</keyword>
<reference evidence="2 3" key="1">
    <citation type="journal article" date="2019" name="Commun. Biol.">
        <title>The bagworm genome reveals a unique fibroin gene that provides high tensile strength.</title>
        <authorList>
            <person name="Kono N."/>
            <person name="Nakamura H."/>
            <person name="Ohtoshi R."/>
            <person name="Tomita M."/>
            <person name="Numata K."/>
            <person name="Arakawa K."/>
        </authorList>
    </citation>
    <scope>NUCLEOTIDE SEQUENCE [LARGE SCALE GENOMIC DNA]</scope>
</reference>
<accession>A0A4C1TBP0</accession>
<proteinExistence type="predicted"/>
<dbReference type="AlphaFoldDB" id="A0A4C1TBP0"/>
<evidence type="ECO:0000256" key="1">
    <source>
        <dbReference type="SAM" id="MobiDB-lite"/>
    </source>
</evidence>
<dbReference type="EMBL" id="BGZK01000047">
    <property type="protein sequence ID" value="GBP11554.1"/>
    <property type="molecule type" value="Genomic_DNA"/>
</dbReference>